<dbReference type="GO" id="GO:0015628">
    <property type="term" value="P:protein secretion by the type II secretion system"/>
    <property type="evidence" value="ECO:0007669"/>
    <property type="project" value="TreeGrafter"/>
</dbReference>
<evidence type="ECO:0000256" key="2">
    <source>
        <dbReference type="ARBA" id="ARBA00005745"/>
    </source>
</evidence>
<evidence type="ECO:0000313" key="12">
    <source>
        <dbReference type="EMBL" id="EGQ74535.1"/>
    </source>
</evidence>
<dbReference type="GO" id="GO:0003862">
    <property type="term" value="F:3-isopropylmalate dehydrogenase activity"/>
    <property type="evidence" value="ECO:0007669"/>
    <property type="project" value="UniProtKB-EC"/>
</dbReference>
<evidence type="ECO:0000256" key="1">
    <source>
        <dbReference type="ARBA" id="ARBA00004429"/>
    </source>
</evidence>
<keyword evidence="12" id="KW-0560">Oxidoreductase</keyword>
<evidence type="ECO:0000256" key="3">
    <source>
        <dbReference type="ARBA" id="ARBA00022448"/>
    </source>
</evidence>
<evidence type="ECO:0000256" key="5">
    <source>
        <dbReference type="ARBA" id="ARBA00022519"/>
    </source>
</evidence>
<dbReference type="InterPro" id="IPR018076">
    <property type="entry name" value="T2SS_GspF_dom"/>
</dbReference>
<dbReference type="GO" id="GO:0005886">
    <property type="term" value="C:plasma membrane"/>
    <property type="evidence" value="ECO:0007669"/>
    <property type="project" value="UniProtKB-SubCell"/>
</dbReference>
<accession>A0AA36UG83</accession>
<dbReference type="InterPro" id="IPR001992">
    <property type="entry name" value="T2SS_GspF/T4SS_PilC_CS"/>
</dbReference>
<feature type="transmembrane region" description="Helical" evidence="10">
    <location>
        <begin position="245"/>
        <end position="263"/>
    </location>
</feature>
<keyword evidence="6 9" id="KW-0812">Transmembrane</keyword>
<dbReference type="InterPro" id="IPR042094">
    <property type="entry name" value="T2SS_GspF_sf"/>
</dbReference>
<dbReference type="Gene3D" id="1.20.81.30">
    <property type="entry name" value="Type II secretion system (T2SS), domain F"/>
    <property type="match status" value="2"/>
</dbReference>
<evidence type="ECO:0000256" key="10">
    <source>
        <dbReference type="SAM" id="Phobius"/>
    </source>
</evidence>
<feature type="transmembrane region" description="Helical" evidence="10">
    <location>
        <begin position="192"/>
        <end position="214"/>
    </location>
</feature>
<dbReference type="PANTHER" id="PTHR30012">
    <property type="entry name" value="GENERAL SECRETION PATHWAY PROTEIN"/>
    <property type="match status" value="1"/>
</dbReference>
<keyword evidence="7 10" id="KW-1133">Transmembrane helix</keyword>
<dbReference type="EC" id="1.1.1.85" evidence="12"/>
<keyword evidence="4" id="KW-1003">Cell membrane</keyword>
<proteinExistence type="inferred from homology"/>
<evidence type="ECO:0000256" key="9">
    <source>
        <dbReference type="RuleBase" id="RU003923"/>
    </source>
</evidence>
<evidence type="ECO:0000256" key="7">
    <source>
        <dbReference type="ARBA" id="ARBA00022989"/>
    </source>
</evidence>
<reference evidence="12 13" key="1">
    <citation type="submission" date="2011-05" db="EMBL/GenBank/DDBJ databases">
        <authorList>
            <person name="Muzny D."/>
            <person name="Qin X."/>
            <person name="Deng J."/>
            <person name="Jiang H."/>
            <person name="Liu Y."/>
            <person name="Qu J."/>
            <person name="Song X.-Z."/>
            <person name="Zhang L."/>
            <person name="Thornton R."/>
            <person name="Coyle M."/>
            <person name="Francisco L."/>
            <person name="Jackson L."/>
            <person name="Javaid M."/>
            <person name="Korchina V."/>
            <person name="Kovar C."/>
            <person name="Mata R."/>
            <person name="Mathew T."/>
            <person name="Ngo R."/>
            <person name="Nguyen L."/>
            <person name="Nguyen N."/>
            <person name="Okwuonu G."/>
            <person name="Ongeri F."/>
            <person name="Pham C."/>
            <person name="Simmons D."/>
            <person name="Wilczek-Boney K."/>
            <person name="Hale W."/>
            <person name="Jakkamsetti A."/>
            <person name="Pham P."/>
            <person name="Ruth R."/>
            <person name="San Lucas F."/>
            <person name="Warren J."/>
            <person name="Zhang J."/>
            <person name="Zhao Z."/>
            <person name="Zhou C."/>
            <person name="Zhu D."/>
            <person name="Lee S."/>
            <person name="Bess C."/>
            <person name="Blankenburg K."/>
            <person name="Forbes L."/>
            <person name="Fu Q."/>
            <person name="Gubbala S."/>
            <person name="Hirani K."/>
            <person name="Jayaseelan J.C."/>
            <person name="Lara F."/>
            <person name="Munidasa M."/>
            <person name="Palculict T."/>
            <person name="Patil S."/>
            <person name="Pu L.-L."/>
            <person name="Saada N."/>
            <person name="Tang L."/>
            <person name="Weissenberger G."/>
            <person name="Zhu Y."/>
            <person name="Hemphill L."/>
            <person name="Shang Y."/>
            <person name="Youmans B."/>
            <person name="Ayvaz T."/>
            <person name="Ross M."/>
            <person name="Santibanez J."/>
            <person name="Aqrawi P."/>
            <person name="Gross S."/>
            <person name="Joshi V."/>
            <person name="Fowler G."/>
            <person name="Nazareth L."/>
            <person name="Reid J."/>
            <person name="Worley K."/>
            <person name="Petrosino J."/>
            <person name="Highlander S."/>
            <person name="Gibbs R."/>
        </authorList>
    </citation>
    <scope>NUCLEOTIDE SEQUENCE [LARGE SCALE GENOMIC DNA]</scope>
    <source>
        <strain evidence="12 13">ATCC 33926</strain>
    </source>
</reference>
<dbReference type="EMBL" id="AFQE01000139">
    <property type="protein sequence ID" value="EGQ74535.1"/>
    <property type="molecule type" value="Genomic_DNA"/>
</dbReference>
<keyword evidence="8 10" id="KW-0472">Membrane</keyword>
<dbReference type="PROSITE" id="PS00874">
    <property type="entry name" value="T2SP_F"/>
    <property type="match status" value="1"/>
</dbReference>
<organism evidence="12 13">
    <name type="scientific">Neisseria macacae ATCC 33926</name>
    <dbReference type="NCBI Taxonomy" id="997348"/>
    <lineage>
        <taxon>Bacteria</taxon>
        <taxon>Pseudomonadati</taxon>
        <taxon>Pseudomonadota</taxon>
        <taxon>Betaproteobacteria</taxon>
        <taxon>Neisseriales</taxon>
        <taxon>Neisseriaceae</taxon>
        <taxon>Neisseria</taxon>
    </lineage>
</organism>
<evidence type="ECO:0000256" key="8">
    <source>
        <dbReference type="ARBA" id="ARBA00023136"/>
    </source>
</evidence>
<dbReference type="InterPro" id="IPR003004">
    <property type="entry name" value="GspF/PilC"/>
</dbReference>
<protein>
    <submittedName>
        <fullName evidence="12">3-isopropylmalate dehydrogenase</fullName>
        <ecNumber evidence="12">1.1.1.85</ecNumber>
    </submittedName>
</protein>
<evidence type="ECO:0000256" key="4">
    <source>
        <dbReference type="ARBA" id="ARBA00022475"/>
    </source>
</evidence>
<keyword evidence="5" id="KW-0997">Cell inner membrane</keyword>
<evidence type="ECO:0000256" key="6">
    <source>
        <dbReference type="ARBA" id="ARBA00022692"/>
    </source>
</evidence>
<comment type="similarity">
    <text evidence="2 9">Belongs to the GSP F family.</text>
</comment>
<evidence type="ECO:0000259" key="11">
    <source>
        <dbReference type="Pfam" id="PF00482"/>
    </source>
</evidence>
<dbReference type="Pfam" id="PF00482">
    <property type="entry name" value="T2SSF"/>
    <property type="match status" value="2"/>
</dbReference>
<feature type="transmembrane region" description="Helical" evidence="10">
    <location>
        <begin position="399"/>
        <end position="419"/>
    </location>
</feature>
<dbReference type="PANTHER" id="PTHR30012:SF7">
    <property type="entry name" value="PROTEIN TRANSPORT PROTEIN HOFC HOMOLOG"/>
    <property type="match status" value="1"/>
</dbReference>
<name>A0AA36UG83_9NEIS</name>
<dbReference type="AlphaFoldDB" id="A0AA36UG83"/>
<feature type="domain" description="Type II secretion system protein GspF" evidence="11">
    <location>
        <begin position="92"/>
        <end position="215"/>
    </location>
</feature>
<comment type="subcellular location">
    <subcellularLocation>
        <location evidence="1 9">Cell inner membrane</location>
        <topology evidence="1 9">Multi-pass membrane protein</topology>
    </subcellularLocation>
</comment>
<gene>
    <name evidence="12" type="primary">leuB2</name>
    <name evidence="12" type="ORF">HMPREF9418_2796</name>
</gene>
<dbReference type="Proteomes" id="UP000004982">
    <property type="component" value="Unassembled WGS sequence"/>
</dbReference>
<dbReference type="PRINTS" id="PR00812">
    <property type="entry name" value="BCTERIALGSPF"/>
</dbReference>
<dbReference type="FunFam" id="1.20.81.30:FF:000001">
    <property type="entry name" value="Type II secretion system protein F"/>
    <property type="match status" value="2"/>
</dbReference>
<keyword evidence="3 9" id="KW-0813">Transport</keyword>
<feature type="domain" description="Type II secretion system protein GspF" evidence="11">
    <location>
        <begin position="296"/>
        <end position="418"/>
    </location>
</feature>
<comment type="caution">
    <text evidence="12">The sequence shown here is derived from an EMBL/GenBank/DDBJ whole genome shotgun (WGS) entry which is preliminary data.</text>
</comment>
<sequence length="427" mass="47396">MFSSFLNIKPRGNKMAQAEQKRGLFAQKNKGKRFTFEGKNTNTDQLVRGEVVAKDEEEARKKLQRRGIRPLRISKVKATKKRRITQEDITVFTRQLATMMKAGLPLMQAFEIVARGHSNPSMTEMLMQVRADVEQGSALGKSFAKYPKYFDRFYCNLIAAGEAGGVLESLLDKLAVYKEKTQAIKKKVKTALTYPISIVVVAIALIFVMMRWVLPEFGKVYAGMGAELPGLTKIVMDISKIFVEYGWLMIVMVIAICFGVYKLHEKSPNFQKRIDAMVLRLPIFGQIVRKATIARWARTTSTLFAAGVPLVEVLDSVAGAAGNILYEEATQDIRAKVTQGLSLTSSMQSTDMFPNMVIQMAAIGEESGSLDDMLNKAAEFYEDEVDNSVAQLSSLMEPIIMVVLGSIIGTLLVAMYLPLFNLGNVVG</sequence>
<evidence type="ECO:0000313" key="13">
    <source>
        <dbReference type="Proteomes" id="UP000004982"/>
    </source>
</evidence>